<dbReference type="EMBL" id="BLXT01004529">
    <property type="protein sequence ID" value="GFO14190.1"/>
    <property type="molecule type" value="Genomic_DNA"/>
</dbReference>
<accession>A0AAV4B560</accession>
<protein>
    <submittedName>
        <fullName evidence="1">Tyrosine recombinase</fullName>
    </submittedName>
</protein>
<proteinExistence type="predicted"/>
<dbReference type="PANTHER" id="PTHR35617:SF3">
    <property type="entry name" value="CORE-BINDING (CB) DOMAIN-CONTAINING PROTEIN"/>
    <property type="match status" value="1"/>
</dbReference>
<dbReference type="PANTHER" id="PTHR35617">
    <property type="entry name" value="PHAGE_INTEGRASE DOMAIN-CONTAINING PROTEIN"/>
    <property type="match status" value="1"/>
</dbReference>
<gene>
    <name evidence="1" type="ORF">PoB_004069500</name>
</gene>
<evidence type="ECO:0000313" key="1">
    <source>
        <dbReference type="EMBL" id="GFO14190.1"/>
    </source>
</evidence>
<keyword evidence="2" id="KW-1185">Reference proteome</keyword>
<sequence length="97" mass="10873">MFKEGNGYSSINTARAAISSLNDLGSCPLVCRFMRGVFNLRPSRLRYTFIWDISIVLNYLRTLSPAAKLNLPMLSAELVTYVLWLLAIAASRSALWT</sequence>
<dbReference type="AlphaFoldDB" id="A0AAV4B560"/>
<evidence type="ECO:0000313" key="2">
    <source>
        <dbReference type="Proteomes" id="UP000735302"/>
    </source>
</evidence>
<name>A0AAV4B560_9GAST</name>
<reference evidence="1 2" key="1">
    <citation type="journal article" date="2021" name="Elife">
        <title>Chloroplast acquisition without the gene transfer in kleptoplastic sea slugs, Plakobranchus ocellatus.</title>
        <authorList>
            <person name="Maeda T."/>
            <person name="Takahashi S."/>
            <person name="Yoshida T."/>
            <person name="Shimamura S."/>
            <person name="Takaki Y."/>
            <person name="Nagai Y."/>
            <person name="Toyoda A."/>
            <person name="Suzuki Y."/>
            <person name="Arimoto A."/>
            <person name="Ishii H."/>
            <person name="Satoh N."/>
            <person name="Nishiyama T."/>
            <person name="Hasebe M."/>
            <person name="Maruyama T."/>
            <person name="Minagawa J."/>
            <person name="Obokata J."/>
            <person name="Shigenobu S."/>
        </authorList>
    </citation>
    <scope>NUCLEOTIDE SEQUENCE [LARGE SCALE GENOMIC DNA]</scope>
</reference>
<organism evidence="1 2">
    <name type="scientific">Plakobranchus ocellatus</name>
    <dbReference type="NCBI Taxonomy" id="259542"/>
    <lineage>
        <taxon>Eukaryota</taxon>
        <taxon>Metazoa</taxon>
        <taxon>Spiralia</taxon>
        <taxon>Lophotrochozoa</taxon>
        <taxon>Mollusca</taxon>
        <taxon>Gastropoda</taxon>
        <taxon>Heterobranchia</taxon>
        <taxon>Euthyneura</taxon>
        <taxon>Panpulmonata</taxon>
        <taxon>Sacoglossa</taxon>
        <taxon>Placobranchoidea</taxon>
        <taxon>Plakobranchidae</taxon>
        <taxon>Plakobranchus</taxon>
    </lineage>
</organism>
<dbReference type="Proteomes" id="UP000735302">
    <property type="component" value="Unassembled WGS sequence"/>
</dbReference>
<comment type="caution">
    <text evidence="1">The sequence shown here is derived from an EMBL/GenBank/DDBJ whole genome shotgun (WGS) entry which is preliminary data.</text>
</comment>